<dbReference type="InterPro" id="IPR052515">
    <property type="entry name" value="Gfo/Idh/MocA_Oxidoreductase"/>
</dbReference>
<feature type="domain" description="Gfo/Idh/MocA-like oxidoreductase N-terminal" evidence="1">
    <location>
        <begin position="7"/>
        <end position="112"/>
    </location>
</feature>
<dbReference type="OrthoDB" id="9815825at2"/>
<dbReference type="SUPFAM" id="SSF55347">
    <property type="entry name" value="Glyceraldehyde-3-phosphate dehydrogenase-like, C-terminal domain"/>
    <property type="match status" value="1"/>
</dbReference>
<dbReference type="InterPro" id="IPR036291">
    <property type="entry name" value="NAD(P)-bd_dom_sf"/>
</dbReference>
<evidence type="ECO:0000259" key="1">
    <source>
        <dbReference type="Pfam" id="PF01408"/>
    </source>
</evidence>
<dbReference type="SUPFAM" id="SSF51735">
    <property type="entry name" value="NAD(P)-binding Rossmann-fold domains"/>
    <property type="match status" value="1"/>
</dbReference>
<dbReference type="PANTHER" id="PTHR43249:SF1">
    <property type="entry name" value="D-GLUCOSIDE 3-DEHYDROGENASE"/>
    <property type="match status" value="1"/>
</dbReference>
<name>A0A1I1MH52_9BACT</name>
<dbReference type="GO" id="GO:0000166">
    <property type="term" value="F:nucleotide binding"/>
    <property type="evidence" value="ECO:0007669"/>
    <property type="project" value="InterPro"/>
</dbReference>
<keyword evidence="4" id="KW-1185">Reference proteome</keyword>
<organism evidence="3 4">
    <name type="scientific">Flexibacter flexilis DSM 6793</name>
    <dbReference type="NCBI Taxonomy" id="927664"/>
    <lineage>
        <taxon>Bacteria</taxon>
        <taxon>Pseudomonadati</taxon>
        <taxon>Bacteroidota</taxon>
        <taxon>Cytophagia</taxon>
        <taxon>Cytophagales</taxon>
        <taxon>Flexibacteraceae</taxon>
        <taxon>Flexibacter</taxon>
    </lineage>
</organism>
<dbReference type="Pfam" id="PF01408">
    <property type="entry name" value="GFO_IDH_MocA"/>
    <property type="match status" value="1"/>
</dbReference>
<evidence type="ECO:0000313" key="3">
    <source>
        <dbReference type="EMBL" id="SFC82428.1"/>
    </source>
</evidence>
<dbReference type="Gene3D" id="3.40.50.720">
    <property type="entry name" value="NAD(P)-binding Rossmann-like Domain"/>
    <property type="match status" value="1"/>
</dbReference>
<evidence type="ECO:0000259" key="2">
    <source>
        <dbReference type="Pfam" id="PF22725"/>
    </source>
</evidence>
<accession>A0A1I1MH52</accession>
<proteinExistence type="predicted"/>
<reference evidence="3 4" key="1">
    <citation type="submission" date="2016-10" db="EMBL/GenBank/DDBJ databases">
        <authorList>
            <person name="de Groot N.N."/>
        </authorList>
    </citation>
    <scope>NUCLEOTIDE SEQUENCE [LARGE SCALE GENOMIC DNA]</scope>
    <source>
        <strain evidence="3 4">DSM 6793</strain>
    </source>
</reference>
<dbReference type="AlphaFoldDB" id="A0A1I1MH52"/>
<dbReference type="Proteomes" id="UP000199514">
    <property type="component" value="Unassembled WGS sequence"/>
</dbReference>
<dbReference type="InterPro" id="IPR000683">
    <property type="entry name" value="Gfo/Idh/MocA-like_OxRdtase_N"/>
</dbReference>
<dbReference type="STRING" id="927664.SAMN05421780_110105"/>
<protein>
    <submittedName>
        <fullName evidence="3">Predicted dehydrogenase</fullName>
    </submittedName>
</protein>
<dbReference type="EMBL" id="FOLE01000010">
    <property type="protein sequence ID" value="SFC82428.1"/>
    <property type="molecule type" value="Genomic_DNA"/>
</dbReference>
<dbReference type="Gene3D" id="3.30.360.10">
    <property type="entry name" value="Dihydrodipicolinate Reductase, domain 2"/>
    <property type="match status" value="1"/>
</dbReference>
<evidence type="ECO:0000313" key="4">
    <source>
        <dbReference type="Proteomes" id="UP000199514"/>
    </source>
</evidence>
<dbReference type="InterPro" id="IPR055170">
    <property type="entry name" value="GFO_IDH_MocA-like_dom"/>
</dbReference>
<gene>
    <name evidence="3" type="ORF">SAMN05421780_110105</name>
</gene>
<dbReference type="PANTHER" id="PTHR43249">
    <property type="entry name" value="UDP-N-ACETYL-2-AMINO-2-DEOXY-D-GLUCURONATE OXIDASE"/>
    <property type="match status" value="1"/>
</dbReference>
<sequence length="346" mass="39023">MPQKKITFAVVGCGHIGKRHAFLIQQNPEAQLVGMADTNTTLQQNIENEHNTPFFDSLESLLASGLRPDVINICTPNHLHAPQSLLALEAGCHVVCEKPMALTKADCEDVIYKSLQMSKLVFCVMQNRYSPPSVWLKELVSKGILGKIFMVQINCYWNRDGRYYKHGQGNWKGLQVSDGGTLFTQFSHFVDIMFWLFGDIKNIQARFYDFNHQHLTEFEDSGTVTFDFKKGGAGCIHYSTSVWDKNLESSITIIAENGSVKIGGQYMNEVEYCHIKDYQMPELPPASPPNDYGNYKGSAANHHFIIENVIDTLQGRNVATTNALEGLKVVEIIERIYEQKQHKSAL</sequence>
<dbReference type="RefSeq" id="WP_091515172.1">
    <property type="nucleotide sequence ID" value="NZ_FOLE01000010.1"/>
</dbReference>
<dbReference type="Pfam" id="PF22725">
    <property type="entry name" value="GFO_IDH_MocA_C3"/>
    <property type="match status" value="1"/>
</dbReference>
<feature type="domain" description="GFO/IDH/MocA-like oxidoreductase" evidence="2">
    <location>
        <begin position="136"/>
        <end position="260"/>
    </location>
</feature>